<feature type="domain" description="CoA-binding" evidence="1">
    <location>
        <begin position="15"/>
        <end position="126"/>
    </location>
</feature>
<dbReference type="SUPFAM" id="SSF51735">
    <property type="entry name" value="NAD(P)-binding Rossmann-fold domains"/>
    <property type="match status" value="1"/>
</dbReference>
<reference evidence="2" key="1">
    <citation type="submission" date="2019-08" db="EMBL/GenBank/DDBJ databases">
        <authorList>
            <person name="Kucharzyk K."/>
            <person name="Murdoch R.W."/>
            <person name="Higgins S."/>
            <person name="Loffler F."/>
        </authorList>
    </citation>
    <scope>NUCLEOTIDE SEQUENCE</scope>
</reference>
<accession>A0A644VKA6</accession>
<dbReference type="InterPro" id="IPR003781">
    <property type="entry name" value="CoA-bd"/>
</dbReference>
<comment type="caution">
    <text evidence="2">The sequence shown here is derived from an EMBL/GenBank/DDBJ whole genome shotgun (WGS) entry which is preliminary data.</text>
</comment>
<protein>
    <recommendedName>
        <fullName evidence="1">CoA-binding domain-containing protein</fullName>
    </recommendedName>
</protein>
<evidence type="ECO:0000313" key="2">
    <source>
        <dbReference type="EMBL" id="MPL91844.1"/>
    </source>
</evidence>
<dbReference type="Gene3D" id="3.40.50.720">
    <property type="entry name" value="NAD(P)-binding Rossmann-like Domain"/>
    <property type="match status" value="1"/>
</dbReference>
<dbReference type="AlphaFoldDB" id="A0A644VKA6"/>
<dbReference type="InterPro" id="IPR036291">
    <property type="entry name" value="NAD(P)-bd_dom_sf"/>
</dbReference>
<gene>
    <name evidence="2" type="ORF">SDC9_37927</name>
</gene>
<dbReference type="EMBL" id="VSSQ01000341">
    <property type="protein sequence ID" value="MPL91844.1"/>
    <property type="molecule type" value="Genomic_DNA"/>
</dbReference>
<dbReference type="Pfam" id="PF13380">
    <property type="entry name" value="CoA_binding_2"/>
    <property type="match status" value="1"/>
</dbReference>
<sequence length="132" mass="15098">MQFGEFSTEKKLNMKRTLIIGASSNPERYAYKAAERLLAHGHEIELLGLRPDVIFGQTIDTERKQYQHLDTVTLYIGPKNQPGYYDYVVSLKPNRVIFNPGTENPEFEIILKKNGIAYEEACTLVLLGTNQY</sequence>
<proteinExistence type="predicted"/>
<name>A0A644VKA6_9ZZZZ</name>
<evidence type="ECO:0000259" key="1">
    <source>
        <dbReference type="Pfam" id="PF13380"/>
    </source>
</evidence>
<organism evidence="2">
    <name type="scientific">bioreactor metagenome</name>
    <dbReference type="NCBI Taxonomy" id="1076179"/>
    <lineage>
        <taxon>unclassified sequences</taxon>
        <taxon>metagenomes</taxon>
        <taxon>ecological metagenomes</taxon>
    </lineage>
</organism>